<dbReference type="CDD" id="cd01878">
    <property type="entry name" value="HflX"/>
    <property type="match status" value="1"/>
</dbReference>
<evidence type="ECO:0000256" key="7">
    <source>
        <dbReference type="PIRSR" id="PIRSR006809-1"/>
    </source>
</evidence>
<keyword evidence="4 8" id="KW-0460">Magnesium</keyword>
<dbReference type="FunFam" id="3.40.50.11060:FF:000001">
    <property type="entry name" value="GTPase HflX"/>
    <property type="match status" value="1"/>
</dbReference>
<feature type="binding site" evidence="7">
    <location>
        <begin position="255"/>
        <end position="258"/>
    </location>
    <ligand>
        <name>GTP</name>
        <dbReference type="ChEBI" id="CHEBI:37565"/>
    </ligand>
</feature>
<comment type="caution">
    <text evidence="10">The sequence shown here is derived from an EMBL/GenBank/DDBJ whole genome shotgun (WGS) entry which is preliminary data.</text>
</comment>
<dbReference type="RefSeq" id="WP_053406017.1">
    <property type="nucleotide sequence ID" value="NZ_BQKE01000001.1"/>
</dbReference>
<dbReference type="Proteomes" id="UP001310022">
    <property type="component" value="Unassembled WGS sequence"/>
</dbReference>
<dbReference type="InterPro" id="IPR042108">
    <property type="entry name" value="GTPase_HflX_N_sf"/>
</dbReference>
<evidence type="ECO:0000313" key="10">
    <source>
        <dbReference type="EMBL" id="GJM59874.1"/>
    </source>
</evidence>
<dbReference type="InterPro" id="IPR016496">
    <property type="entry name" value="GTPase_HflX"/>
</dbReference>
<dbReference type="InterPro" id="IPR030394">
    <property type="entry name" value="G_HFLX_dom"/>
</dbReference>
<dbReference type="AlphaFoldDB" id="A0AAN5AIG2"/>
<reference evidence="10 11" key="1">
    <citation type="submission" date="2021-12" db="EMBL/GenBank/DDBJ databases">
        <title>Genome sequencing of bacteria with rrn-lacking chromosome and rrn-plasmid.</title>
        <authorList>
            <person name="Anda M."/>
            <person name="Iwasaki W."/>
        </authorList>
    </citation>
    <scope>NUCLEOTIDE SEQUENCE [LARGE SCALE GENOMIC DNA]</scope>
    <source>
        <strain evidence="10 11">NBRC 15940</strain>
    </source>
</reference>
<protein>
    <recommendedName>
        <fullName evidence="6">GTPase HflX</fullName>
    </recommendedName>
    <alternativeName>
        <fullName evidence="6">GTP-binding protein HflX</fullName>
    </alternativeName>
</protein>
<keyword evidence="11" id="KW-1185">Reference proteome</keyword>
<feature type="domain" description="Hflx-type G" evidence="9">
    <location>
        <begin position="203"/>
        <end position="399"/>
    </location>
</feature>
<feature type="binding site" evidence="7">
    <location>
        <begin position="321"/>
        <end position="324"/>
    </location>
    <ligand>
        <name>GTP</name>
        <dbReference type="ChEBI" id="CHEBI:37565"/>
    </ligand>
</feature>
<dbReference type="InterPro" id="IPR032305">
    <property type="entry name" value="GTP-bd_M"/>
</dbReference>
<comment type="subunit">
    <text evidence="6">Monomer. Associates with the 50S ribosomal subunit.</text>
</comment>
<dbReference type="NCBIfam" id="TIGR03156">
    <property type="entry name" value="GTP_HflX"/>
    <property type="match status" value="1"/>
</dbReference>
<keyword evidence="1 6" id="KW-0963">Cytoplasm</keyword>
<dbReference type="PANTHER" id="PTHR10229">
    <property type="entry name" value="GTP-BINDING PROTEIN HFLX"/>
    <property type="match status" value="1"/>
</dbReference>
<dbReference type="PIRSF" id="PIRSF006809">
    <property type="entry name" value="GTP-binding_hflX_prd"/>
    <property type="match status" value="1"/>
</dbReference>
<dbReference type="Gene3D" id="6.10.250.2860">
    <property type="match status" value="1"/>
</dbReference>
<dbReference type="GO" id="GO:0046872">
    <property type="term" value="F:metal ion binding"/>
    <property type="evidence" value="ECO:0007669"/>
    <property type="project" value="UniProtKB-KW"/>
</dbReference>
<feature type="binding site" evidence="8">
    <location>
        <position position="216"/>
    </location>
    <ligand>
        <name>Mg(2+)</name>
        <dbReference type="ChEBI" id="CHEBI:18420"/>
    </ligand>
</feature>
<evidence type="ECO:0000256" key="1">
    <source>
        <dbReference type="ARBA" id="ARBA00022490"/>
    </source>
</evidence>
<dbReference type="InterPro" id="IPR025121">
    <property type="entry name" value="GTPase_HflX_N"/>
</dbReference>
<evidence type="ECO:0000259" key="9">
    <source>
        <dbReference type="PROSITE" id="PS51705"/>
    </source>
</evidence>
<dbReference type="Gene3D" id="3.40.50.300">
    <property type="entry name" value="P-loop containing nucleotide triphosphate hydrolases"/>
    <property type="match status" value="1"/>
</dbReference>
<comment type="function">
    <text evidence="6">GTPase that associates with the 50S ribosomal subunit and may have a role during protein synthesis or ribosome biogenesis.</text>
</comment>
<dbReference type="HAMAP" id="MF_00900">
    <property type="entry name" value="GTPase_HflX"/>
    <property type="match status" value="1"/>
</dbReference>
<dbReference type="Pfam" id="PF16360">
    <property type="entry name" value="GTP-bdg_M"/>
    <property type="match status" value="1"/>
</dbReference>
<sequence>MKAESITTSAKIETAVLVAVSTRQQRPEQTEEYLDELEFLATTAGAITKAKFVQNLDHPDKRTYVGSGKLEEIEAYVTAYDIDMVIFDDDLSPSQVRNLENHFQCKILDRSLLILNIFSIRAQTAQAKVQVELAQYQYVLPRLTRMWTHLQKQKGGVGMRGPGETELETDRRIIKHRISLLKDKLSKIDKQSQTRRQNRDRMVRAALVGYTNVGKSTLMQAVAKADVFAENKLFATVDSTVRKVVIDRIPFLLTDTVGFIRKLPTTLIECFKSTLDEIREADVLIHVVDISHASFEEHIDVVKRTLAEIGVTDKPTVLVFNKIDLYEKQLRREAHERRMLEEMGQAPDYEEEPQEDLIERLKRTYHGKDAQTTVFISASKKKNMDEFKKEVLRKVRERHFEIFPNYEKEDWEWGGNFDLS</sequence>
<dbReference type="PROSITE" id="PS51705">
    <property type="entry name" value="G_HFLX"/>
    <property type="match status" value="1"/>
</dbReference>
<dbReference type="Gene3D" id="3.40.50.11060">
    <property type="entry name" value="GTPase HflX, N-terminal domain"/>
    <property type="match status" value="1"/>
</dbReference>
<feature type="binding site" evidence="7">
    <location>
        <begin position="234"/>
        <end position="238"/>
    </location>
    <ligand>
        <name>GTP</name>
        <dbReference type="ChEBI" id="CHEBI:37565"/>
    </ligand>
</feature>
<dbReference type="Pfam" id="PF13167">
    <property type="entry name" value="GTP-bdg_N"/>
    <property type="match status" value="1"/>
</dbReference>
<dbReference type="GO" id="GO:0003924">
    <property type="term" value="F:GTPase activity"/>
    <property type="evidence" value="ECO:0007669"/>
    <property type="project" value="UniProtKB-UniRule"/>
</dbReference>
<evidence type="ECO:0000256" key="5">
    <source>
        <dbReference type="ARBA" id="ARBA00023134"/>
    </source>
</evidence>
<organism evidence="10 11">
    <name type="scientific">Persicobacter diffluens</name>
    <dbReference type="NCBI Taxonomy" id="981"/>
    <lineage>
        <taxon>Bacteria</taxon>
        <taxon>Pseudomonadati</taxon>
        <taxon>Bacteroidota</taxon>
        <taxon>Cytophagia</taxon>
        <taxon>Cytophagales</taxon>
        <taxon>Persicobacteraceae</taxon>
        <taxon>Persicobacter</taxon>
    </lineage>
</organism>
<name>A0AAN5AIG2_9BACT</name>
<dbReference type="Pfam" id="PF01926">
    <property type="entry name" value="MMR_HSR1"/>
    <property type="match status" value="1"/>
</dbReference>
<keyword evidence="3 6" id="KW-0547">Nucleotide-binding</keyword>
<dbReference type="EMBL" id="BQKE01000001">
    <property type="protein sequence ID" value="GJM59874.1"/>
    <property type="molecule type" value="Genomic_DNA"/>
</dbReference>
<evidence type="ECO:0000256" key="3">
    <source>
        <dbReference type="ARBA" id="ARBA00022741"/>
    </source>
</evidence>
<dbReference type="GO" id="GO:0043022">
    <property type="term" value="F:ribosome binding"/>
    <property type="evidence" value="ECO:0007669"/>
    <property type="project" value="TreeGrafter"/>
</dbReference>
<keyword evidence="2 8" id="KW-0479">Metal-binding</keyword>
<feature type="binding site" evidence="7">
    <location>
        <begin position="209"/>
        <end position="216"/>
    </location>
    <ligand>
        <name>GTP</name>
        <dbReference type="ChEBI" id="CHEBI:37565"/>
    </ligand>
</feature>
<evidence type="ECO:0000313" key="11">
    <source>
        <dbReference type="Proteomes" id="UP001310022"/>
    </source>
</evidence>
<dbReference type="PRINTS" id="PR00326">
    <property type="entry name" value="GTP1OBG"/>
</dbReference>
<evidence type="ECO:0000256" key="4">
    <source>
        <dbReference type="ARBA" id="ARBA00022842"/>
    </source>
</evidence>
<dbReference type="GO" id="GO:0005737">
    <property type="term" value="C:cytoplasm"/>
    <property type="evidence" value="ECO:0007669"/>
    <property type="project" value="UniProtKB-SubCell"/>
</dbReference>
<dbReference type="InterPro" id="IPR027417">
    <property type="entry name" value="P-loop_NTPase"/>
</dbReference>
<feature type="binding site" evidence="8">
    <location>
        <position position="236"/>
    </location>
    <ligand>
        <name>Mg(2+)</name>
        <dbReference type="ChEBI" id="CHEBI:18420"/>
    </ligand>
</feature>
<dbReference type="InterPro" id="IPR006073">
    <property type="entry name" value="GTP-bd"/>
</dbReference>
<proteinExistence type="inferred from homology"/>
<comment type="subcellular location">
    <subcellularLocation>
        <location evidence="6">Cytoplasm</location>
    </subcellularLocation>
    <text evidence="6">May associate with membranes.</text>
</comment>
<keyword evidence="5 6" id="KW-0342">GTP-binding</keyword>
<dbReference type="PANTHER" id="PTHR10229:SF0">
    <property type="entry name" value="GTP-BINDING PROTEIN 6-RELATED"/>
    <property type="match status" value="1"/>
</dbReference>
<dbReference type="GO" id="GO:0005525">
    <property type="term" value="F:GTP binding"/>
    <property type="evidence" value="ECO:0007669"/>
    <property type="project" value="UniProtKB-UniRule"/>
</dbReference>
<evidence type="ECO:0000256" key="2">
    <source>
        <dbReference type="ARBA" id="ARBA00022723"/>
    </source>
</evidence>
<dbReference type="SUPFAM" id="SSF52540">
    <property type="entry name" value="P-loop containing nucleoside triphosphate hydrolases"/>
    <property type="match status" value="1"/>
</dbReference>
<comment type="cofactor">
    <cofactor evidence="8">
        <name>Mg(2+)</name>
        <dbReference type="ChEBI" id="CHEBI:18420"/>
    </cofactor>
</comment>
<evidence type="ECO:0000256" key="6">
    <source>
        <dbReference type="HAMAP-Rule" id="MF_00900"/>
    </source>
</evidence>
<evidence type="ECO:0000256" key="8">
    <source>
        <dbReference type="PIRSR" id="PIRSR006809-2"/>
    </source>
</evidence>
<comment type="similarity">
    <text evidence="6">Belongs to the TRAFAC class OBG-HflX-like GTPase superfamily. HflX GTPase family.</text>
</comment>
<gene>
    <name evidence="6 10" type="primary">hflX</name>
    <name evidence="10" type="ORF">PEDI_04260</name>
</gene>
<accession>A0AAN5AIG2</accession>